<evidence type="ECO:0000256" key="3">
    <source>
        <dbReference type="ARBA" id="ARBA00008281"/>
    </source>
</evidence>
<proteinExistence type="inferred from homology"/>
<evidence type="ECO:0000256" key="6">
    <source>
        <dbReference type="ARBA" id="ARBA00022692"/>
    </source>
</evidence>
<keyword evidence="6" id="KW-0812">Transmembrane</keyword>
<comment type="similarity">
    <text evidence="3 10">Belongs to the FliL family.</text>
</comment>
<name>A0A238KBY8_9RHOB</name>
<dbReference type="GO" id="GO:0071973">
    <property type="term" value="P:bacterial-type flagellum-dependent cell motility"/>
    <property type="evidence" value="ECO:0007669"/>
    <property type="project" value="InterPro"/>
</dbReference>
<keyword evidence="8" id="KW-1133">Transmembrane helix</keyword>
<dbReference type="Pfam" id="PF03748">
    <property type="entry name" value="FliL"/>
    <property type="match status" value="1"/>
</dbReference>
<keyword evidence="12" id="KW-1185">Reference proteome</keyword>
<dbReference type="OrthoDB" id="7864548at2"/>
<dbReference type="Proteomes" id="UP000203464">
    <property type="component" value="Unassembled WGS sequence"/>
</dbReference>
<keyword evidence="9 10" id="KW-0472">Membrane</keyword>
<evidence type="ECO:0000256" key="2">
    <source>
        <dbReference type="ARBA" id="ARBA00004162"/>
    </source>
</evidence>
<dbReference type="GO" id="GO:0009425">
    <property type="term" value="C:bacterial-type flagellum basal body"/>
    <property type="evidence" value="ECO:0007669"/>
    <property type="project" value="InterPro"/>
</dbReference>
<keyword evidence="4" id="KW-1003">Cell membrane</keyword>
<dbReference type="AlphaFoldDB" id="A0A238KBY8"/>
<evidence type="ECO:0000256" key="9">
    <source>
        <dbReference type="ARBA" id="ARBA00023136"/>
    </source>
</evidence>
<comment type="function">
    <text evidence="1 10">Controls the rotational direction of flagella during chemotaxis.</text>
</comment>
<sequence>MKKLILPIILMLVGVGGGVGAGLALMPAPEEEVAVAICVDGEVMDPLPEQSEPVAEPVSLDSREYARMNNQFVVPVVVNDRVASLMVMSLSIEVEAGGQEAVFSHEPRLRDAFLQVMFDHANIGGFNGAFTASSNMRILREALQDAADQVMRGHITDVLIVDIVRQDVTN</sequence>
<evidence type="ECO:0000256" key="4">
    <source>
        <dbReference type="ARBA" id="ARBA00022475"/>
    </source>
</evidence>
<evidence type="ECO:0000256" key="5">
    <source>
        <dbReference type="ARBA" id="ARBA00022500"/>
    </source>
</evidence>
<keyword evidence="11" id="KW-0282">Flagellum</keyword>
<evidence type="ECO:0000313" key="12">
    <source>
        <dbReference type="Proteomes" id="UP000203464"/>
    </source>
</evidence>
<keyword evidence="11" id="KW-0966">Cell projection</keyword>
<comment type="subcellular location">
    <subcellularLocation>
        <location evidence="10">Cell inner membrane</location>
    </subcellularLocation>
    <subcellularLocation>
        <location evidence="2">Cell membrane</location>
        <topology evidence="2">Single-pass membrane protein</topology>
    </subcellularLocation>
</comment>
<protein>
    <recommendedName>
        <fullName evidence="10">Flagellar protein FliL</fullName>
    </recommendedName>
</protein>
<keyword evidence="11" id="KW-0969">Cilium</keyword>
<gene>
    <name evidence="11" type="ORF">OCA8868_02359</name>
</gene>
<dbReference type="EMBL" id="FXYD01000003">
    <property type="protein sequence ID" value="SMX40358.1"/>
    <property type="molecule type" value="Genomic_DNA"/>
</dbReference>
<accession>A0A238KBY8</accession>
<dbReference type="GO" id="GO:0006935">
    <property type="term" value="P:chemotaxis"/>
    <property type="evidence" value="ECO:0007669"/>
    <property type="project" value="UniProtKB-KW"/>
</dbReference>
<evidence type="ECO:0000256" key="8">
    <source>
        <dbReference type="ARBA" id="ARBA00022989"/>
    </source>
</evidence>
<keyword evidence="10" id="KW-0997">Cell inner membrane</keyword>
<evidence type="ECO:0000256" key="1">
    <source>
        <dbReference type="ARBA" id="ARBA00002254"/>
    </source>
</evidence>
<keyword evidence="5 10" id="KW-0145">Chemotaxis</keyword>
<evidence type="ECO:0000256" key="7">
    <source>
        <dbReference type="ARBA" id="ARBA00022779"/>
    </source>
</evidence>
<organism evidence="11 12">
    <name type="scientific">Octadecabacter ascidiaceicola</name>
    <dbReference type="NCBI Taxonomy" id="1655543"/>
    <lineage>
        <taxon>Bacteria</taxon>
        <taxon>Pseudomonadati</taxon>
        <taxon>Pseudomonadota</taxon>
        <taxon>Alphaproteobacteria</taxon>
        <taxon>Rhodobacterales</taxon>
        <taxon>Roseobacteraceae</taxon>
        <taxon>Octadecabacter</taxon>
    </lineage>
</organism>
<dbReference type="RefSeq" id="WP_093996722.1">
    <property type="nucleotide sequence ID" value="NZ_FXYD01000003.1"/>
</dbReference>
<reference evidence="12" key="1">
    <citation type="submission" date="2017-05" db="EMBL/GenBank/DDBJ databases">
        <authorList>
            <person name="Rodrigo-Torres L."/>
            <person name="Arahal R. D."/>
            <person name="Lucena T."/>
        </authorList>
    </citation>
    <scope>NUCLEOTIDE SEQUENCE [LARGE SCALE GENOMIC DNA]</scope>
    <source>
        <strain evidence="12">CECT 8868</strain>
    </source>
</reference>
<evidence type="ECO:0000313" key="11">
    <source>
        <dbReference type="EMBL" id="SMX40358.1"/>
    </source>
</evidence>
<keyword evidence="7 10" id="KW-0283">Flagellar rotation</keyword>
<dbReference type="GO" id="GO:0005886">
    <property type="term" value="C:plasma membrane"/>
    <property type="evidence" value="ECO:0007669"/>
    <property type="project" value="UniProtKB-SubCell"/>
</dbReference>
<evidence type="ECO:0000256" key="10">
    <source>
        <dbReference type="RuleBase" id="RU364125"/>
    </source>
</evidence>
<dbReference type="InterPro" id="IPR005503">
    <property type="entry name" value="FliL"/>
</dbReference>